<sequence>MAAQEEEDSITMEPHQLEIPTRRVKNIMKLDKDINKVNSEALHLIACSTELFIEFLAERSARVSLEKKKKTIRLEHLRVAVKRHQPTGDFLLSSLPKPSQPSDQQLLKDRVKVRPAEKPVPFATRRIDAFFQKCT</sequence>
<dbReference type="CDD" id="cd22929">
    <property type="entry name" value="HFD_POLE4-like"/>
    <property type="match status" value="1"/>
</dbReference>
<dbReference type="Proteomes" id="UP000250235">
    <property type="component" value="Unassembled WGS sequence"/>
</dbReference>
<proteinExistence type="predicted"/>
<name>A0A2Z7BZU5_9LAMI</name>
<dbReference type="InterPro" id="IPR050568">
    <property type="entry name" value="Transcr_DNA_Rep_Reg"/>
</dbReference>
<dbReference type="GO" id="GO:0005634">
    <property type="term" value="C:nucleus"/>
    <property type="evidence" value="ECO:0007669"/>
    <property type="project" value="UniProtKB-SubCell"/>
</dbReference>
<dbReference type="SUPFAM" id="SSF47113">
    <property type="entry name" value="Histone-fold"/>
    <property type="match status" value="1"/>
</dbReference>
<gene>
    <name evidence="4" type="ORF">F511_12404</name>
</gene>
<evidence type="ECO:0000256" key="2">
    <source>
        <dbReference type="ARBA" id="ARBA00023242"/>
    </source>
</evidence>
<reference evidence="4 5" key="1">
    <citation type="journal article" date="2015" name="Proc. Natl. Acad. Sci. U.S.A.">
        <title>The resurrection genome of Boea hygrometrica: A blueprint for survival of dehydration.</title>
        <authorList>
            <person name="Xiao L."/>
            <person name="Yang G."/>
            <person name="Zhang L."/>
            <person name="Yang X."/>
            <person name="Zhao S."/>
            <person name="Ji Z."/>
            <person name="Zhou Q."/>
            <person name="Hu M."/>
            <person name="Wang Y."/>
            <person name="Chen M."/>
            <person name="Xu Y."/>
            <person name="Jin H."/>
            <person name="Xiao X."/>
            <person name="Hu G."/>
            <person name="Bao F."/>
            <person name="Hu Y."/>
            <person name="Wan P."/>
            <person name="Li L."/>
            <person name="Deng X."/>
            <person name="Kuang T."/>
            <person name="Xiang C."/>
            <person name="Zhu J.K."/>
            <person name="Oliver M.J."/>
            <person name="He Y."/>
        </authorList>
    </citation>
    <scope>NUCLEOTIDE SEQUENCE [LARGE SCALE GENOMIC DNA]</scope>
    <source>
        <strain evidence="5">cv. XS01</strain>
    </source>
</reference>
<dbReference type="PANTHER" id="PTHR10252:SF54">
    <property type="entry name" value="CHROMATIN ACCESSIBILITY COMPLEX PROTEIN 1"/>
    <property type="match status" value="1"/>
</dbReference>
<dbReference type="InterPro" id="IPR009072">
    <property type="entry name" value="Histone-fold"/>
</dbReference>
<evidence type="ECO:0000259" key="3">
    <source>
        <dbReference type="Pfam" id="PF00808"/>
    </source>
</evidence>
<evidence type="ECO:0000313" key="4">
    <source>
        <dbReference type="EMBL" id="KZV40009.1"/>
    </source>
</evidence>
<protein>
    <submittedName>
        <fullName evidence="4">Chromatin accessibility complex protein 1</fullName>
    </submittedName>
</protein>
<dbReference type="GO" id="GO:0006355">
    <property type="term" value="P:regulation of DNA-templated transcription"/>
    <property type="evidence" value="ECO:0007669"/>
    <property type="project" value="TreeGrafter"/>
</dbReference>
<evidence type="ECO:0000313" key="5">
    <source>
        <dbReference type="Proteomes" id="UP000250235"/>
    </source>
</evidence>
<dbReference type="GO" id="GO:0000976">
    <property type="term" value="F:transcription cis-regulatory region binding"/>
    <property type="evidence" value="ECO:0007669"/>
    <property type="project" value="TreeGrafter"/>
</dbReference>
<dbReference type="PANTHER" id="PTHR10252">
    <property type="entry name" value="HISTONE-LIKE TRANSCRIPTION FACTOR CCAAT-RELATED"/>
    <property type="match status" value="1"/>
</dbReference>
<organism evidence="4 5">
    <name type="scientific">Dorcoceras hygrometricum</name>
    <dbReference type="NCBI Taxonomy" id="472368"/>
    <lineage>
        <taxon>Eukaryota</taxon>
        <taxon>Viridiplantae</taxon>
        <taxon>Streptophyta</taxon>
        <taxon>Embryophyta</taxon>
        <taxon>Tracheophyta</taxon>
        <taxon>Spermatophyta</taxon>
        <taxon>Magnoliopsida</taxon>
        <taxon>eudicotyledons</taxon>
        <taxon>Gunneridae</taxon>
        <taxon>Pentapetalae</taxon>
        <taxon>asterids</taxon>
        <taxon>lamiids</taxon>
        <taxon>Lamiales</taxon>
        <taxon>Gesneriaceae</taxon>
        <taxon>Didymocarpoideae</taxon>
        <taxon>Trichosporeae</taxon>
        <taxon>Loxocarpinae</taxon>
        <taxon>Dorcoceras</taxon>
    </lineage>
</organism>
<dbReference type="GO" id="GO:0046982">
    <property type="term" value="F:protein heterodimerization activity"/>
    <property type="evidence" value="ECO:0007669"/>
    <property type="project" value="InterPro"/>
</dbReference>
<keyword evidence="5" id="KW-1185">Reference proteome</keyword>
<feature type="domain" description="Transcription factor CBF/NF-Y/archaeal histone" evidence="3">
    <location>
        <begin position="18"/>
        <end position="81"/>
    </location>
</feature>
<dbReference type="OrthoDB" id="636685at2759"/>
<dbReference type="Pfam" id="PF00808">
    <property type="entry name" value="CBFD_NFYB_HMF"/>
    <property type="match status" value="1"/>
</dbReference>
<comment type="subcellular location">
    <subcellularLocation>
        <location evidence="1">Nucleus</location>
    </subcellularLocation>
</comment>
<dbReference type="InterPro" id="IPR003958">
    <property type="entry name" value="CBFA_NFYB_domain"/>
</dbReference>
<dbReference type="Gene3D" id="1.10.20.10">
    <property type="entry name" value="Histone, subunit A"/>
    <property type="match status" value="1"/>
</dbReference>
<accession>A0A2Z7BZU5</accession>
<dbReference type="AlphaFoldDB" id="A0A2Z7BZU5"/>
<keyword evidence="2" id="KW-0539">Nucleus</keyword>
<dbReference type="EMBL" id="KV000740">
    <property type="protein sequence ID" value="KZV40009.1"/>
    <property type="molecule type" value="Genomic_DNA"/>
</dbReference>
<evidence type="ECO:0000256" key="1">
    <source>
        <dbReference type="ARBA" id="ARBA00004123"/>
    </source>
</evidence>